<dbReference type="PANTHER" id="PTHR46391">
    <property type="entry name" value="BASIC LEUCINE ZIPPER 34"/>
    <property type="match status" value="1"/>
</dbReference>
<accession>A0ABR2BJR9</accession>
<organism evidence="1 2">
    <name type="scientific">Hibiscus sabdariffa</name>
    <name type="common">roselle</name>
    <dbReference type="NCBI Taxonomy" id="183260"/>
    <lineage>
        <taxon>Eukaryota</taxon>
        <taxon>Viridiplantae</taxon>
        <taxon>Streptophyta</taxon>
        <taxon>Embryophyta</taxon>
        <taxon>Tracheophyta</taxon>
        <taxon>Spermatophyta</taxon>
        <taxon>Magnoliopsida</taxon>
        <taxon>eudicotyledons</taxon>
        <taxon>Gunneridae</taxon>
        <taxon>Pentapetalae</taxon>
        <taxon>rosids</taxon>
        <taxon>malvids</taxon>
        <taxon>Malvales</taxon>
        <taxon>Malvaceae</taxon>
        <taxon>Malvoideae</taxon>
        <taxon>Hibiscus</taxon>
    </lineage>
</organism>
<dbReference type="InterPro" id="IPR004827">
    <property type="entry name" value="bZIP"/>
</dbReference>
<dbReference type="InterPro" id="IPR044759">
    <property type="entry name" value="bZIP_RF2"/>
</dbReference>
<keyword evidence="2" id="KW-1185">Reference proteome</keyword>
<evidence type="ECO:0000313" key="2">
    <source>
        <dbReference type="Proteomes" id="UP001472677"/>
    </source>
</evidence>
<reference evidence="1 2" key="1">
    <citation type="journal article" date="2024" name="G3 (Bethesda)">
        <title>Genome assembly of Hibiscus sabdariffa L. provides insights into metabolisms of medicinal natural products.</title>
        <authorList>
            <person name="Kim T."/>
        </authorList>
    </citation>
    <scope>NUCLEOTIDE SEQUENCE [LARGE SCALE GENOMIC DNA]</scope>
    <source>
        <strain evidence="1">TK-2024</strain>
        <tissue evidence="1">Old leaves</tissue>
    </source>
</reference>
<dbReference type="EMBL" id="JBBPBM010000108">
    <property type="protein sequence ID" value="KAK8507411.1"/>
    <property type="molecule type" value="Genomic_DNA"/>
</dbReference>
<dbReference type="PROSITE" id="PS00036">
    <property type="entry name" value="BZIP_BASIC"/>
    <property type="match status" value="1"/>
</dbReference>
<sequence length="326" mass="36629">MAELPPKIPHSITHNWPSFPHDKMPSMATFFSTTTTTTNTAMNGSTLHQHNHASWVDEFLDFSSARRGAHRRSMSDSIAFLEQEQPLGVDECRDVSNAMMITTKETNMFDRLDDDQLMSLFSDDAPVTMAAALPTLSLSNPSTPSDQNSNNEEKPAASMDLQQPKNEPGEVESSRKLSAAEAPPSSNGDAIIDPKRVKRILANRQSAQRSRVRKLQYISQLERSVTSLQIEVSALSPKVAFLDHQRLILNVDNSALKQRIAALAQDKIFKDAHQEALKNEIERLRQVYQQQQNLKNMNTTATNSHHAPPRQHPQNEEHFDQREGES</sequence>
<proteinExistence type="predicted"/>
<dbReference type="PANTHER" id="PTHR46391:SF35">
    <property type="entry name" value="BASIC LEUCINE ZIPPER 34-LIKE ISOFORM X1"/>
    <property type="match status" value="1"/>
</dbReference>
<dbReference type="Proteomes" id="UP001472677">
    <property type="component" value="Unassembled WGS sequence"/>
</dbReference>
<name>A0ABR2BJR9_9ROSI</name>
<dbReference type="InterPro" id="IPR046347">
    <property type="entry name" value="bZIP_sf"/>
</dbReference>
<gene>
    <name evidence="1" type="ORF">V6N12_072673</name>
</gene>
<dbReference type="Gene3D" id="1.20.5.170">
    <property type="match status" value="1"/>
</dbReference>
<evidence type="ECO:0000313" key="1">
    <source>
        <dbReference type="EMBL" id="KAK8507411.1"/>
    </source>
</evidence>
<dbReference type="PROSITE" id="PS50217">
    <property type="entry name" value="BZIP"/>
    <property type="match status" value="1"/>
</dbReference>
<protein>
    <submittedName>
        <fullName evidence="1">Uncharacterized protein</fullName>
    </submittedName>
</protein>
<comment type="caution">
    <text evidence="1">The sequence shown here is derived from an EMBL/GenBank/DDBJ whole genome shotgun (WGS) entry which is preliminary data.</text>
</comment>
<dbReference type="SMART" id="SM00338">
    <property type="entry name" value="BRLZ"/>
    <property type="match status" value="1"/>
</dbReference>
<dbReference type="Pfam" id="PF00170">
    <property type="entry name" value="bZIP_1"/>
    <property type="match status" value="1"/>
</dbReference>
<dbReference type="SUPFAM" id="SSF57959">
    <property type="entry name" value="Leucine zipper domain"/>
    <property type="match status" value="1"/>
</dbReference>
<dbReference type="CDD" id="cd14703">
    <property type="entry name" value="bZIP_plant_RF2"/>
    <property type="match status" value="1"/>
</dbReference>
<dbReference type="InterPro" id="IPR052483">
    <property type="entry name" value="bZIP_transcription_regulators"/>
</dbReference>